<evidence type="ECO:0000256" key="1">
    <source>
        <dbReference type="SAM" id="MobiDB-lite"/>
    </source>
</evidence>
<proteinExistence type="predicted"/>
<feature type="region of interest" description="Disordered" evidence="1">
    <location>
        <begin position="1"/>
        <end position="22"/>
    </location>
</feature>
<keyword evidence="2" id="KW-0812">Transmembrane</keyword>
<name>A0A0D2E717_9EURO</name>
<keyword evidence="2" id="KW-0472">Membrane</keyword>
<accession>A0A0D2E717</accession>
<feature type="transmembrane region" description="Helical" evidence="2">
    <location>
        <begin position="46"/>
        <end position="69"/>
    </location>
</feature>
<keyword evidence="4" id="KW-1185">Reference proteome</keyword>
<dbReference type="AlphaFoldDB" id="A0A0D2E717"/>
<gene>
    <name evidence="3" type="ORF">PV05_10012</name>
</gene>
<dbReference type="HOGENOM" id="CLU_1917089_0_0_1"/>
<dbReference type="GeneID" id="25331920"/>
<evidence type="ECO:0000313" key="4">
    <source>
        <dbReference type="Proteomes" id="UP000054342"/>
    </source>
</evidence>
<organism evidence="3 4">
    <name type="scientific">Exophiala xenobiotica</name>
    <dbReference type="NCBI Taxonomy" id="348802"/>
    <lineage>
        <taxon>Eukaryota</taxon>
        <taxon>Fungi</taxon>
        <taxon>Dikarya</taxon>
        <taxon>Ascomycota</taxon>
        <taxon>Pezizomycotina</taxon>
        <taxon>Eurotiomycetes</taxon>
        <taxon>Chaetothyriomycetidae</taxon>
        <taxon>Chaetothyriales</taxon>
        <taxon>Herpotrichiellaceae</taxon>
        <taxon>Exophiala</taxon>
    </lineage>
</organism>
<dbReference type="RefSeq" id="XP_013311857.1">
    <property type="nucleotide sequence ID" value="XM_013456403.1"/>
</dbReference>
<evidence type="ECO:0000313" key="3">
    <source>
        <dbReference type="EMBL" id="KIW51273.1"/>
    </source>
</evidence>
<dbReference type="EMBL" id="KN847322">
    <property type="protein sequence ID" value="KIW51273.1"/>
    <property type="molecule type" value="Genomic_DNA"/>
</dbReference>
<dbReference type="Proteomes" id="UP000054342">
    <property type="component" value="Unassembled WGS sequence"/>
</dbReference>
<protein>
    <submittedName>
        <fullName evidence="3">Uncharacterized protein</fullName>
    </submittedName>
</protein>
<keyword evidence="2" id="KW-1133">Transmembrane helix</keyword>
<evidence type="ECO:0000256" key="2">
    <source>
        <dbReference type="SAM" id="Phobius"/>
    </source>
</evidence>
<sequence>MSQEKKQSGTDKKEGQEKQQSAIPEADRMIDIILNATKTVASSPKLLVVVLGLFVVWFVFGKLGAWTVALVDMGVRLWYTATQGWVDTIEEAFKPFFPCTTGLSTSTAHEARLDVSQSPPWEKTYFAQAQFR</sequence>
<feature type="compositionally biased region" description="Basic and acidic residues" evidence="1">
    <location>
        <begin position="1"/>
        <end position="17"/>
    </location>
</feature>
<reference evidence="3 4" key="1">
    <citation type="submission" date="2015-01" db="EMBL/GenBank/DDBJ databases">
        <title>The Genome Sequence of Exophiala xenobiotica CBS118157.</title>
        <authorList>
            <consortium name="The Broad Institute Genomics Platform"/>
            <person name="Cuomo C."/>
            <person name="de Hoog S."/>
            <person name="Gorbushina A."/>
            <person name="Stielow B."/>
            <person name="Teixiera M."/>
            <person name="Abouelleil A."/>
            <person name="Chapman S.B."/>
            <person name="Priest M."/>
            <person name="Young S.K."/>
            <person name="Wortman J."/>
            <person name="Nusbaum C."/>
            <person name="Birren B."/>
        </authorList>
    </citation>
    <scope>NUCLEOTIDE SEQUENCE [LARGE SCALE GENOMIC DNA]</scope>
    <source>
        <strain evidence="3 4">CBS 118157</strain>
    </source>
</reference>